<accession>A0A2M7UI53</accession>
<dbReference type="InterPro" id="IPR004358">
    <property type="entry name" value="Sig_transdc_His_kin-like_C"/>
</dbReference>
<keyword evidence="7" id="KW-0812">Transmembrane</keyword>
<dbReference type="Gene3D" id="3.30.565.10">
    <property type="entry name" value="Histidine kinase-like ATPase, C-terminal domain"/>
    <property type="match status" value="1"/>
</dbReference>
<feature type="transmembrane region" description="Helical" evidence="7">
    <location>
        <begin position="31"/>
        <end position="51"/>
    </location>
</feature>
<reference evidence="10" key="1">
    <citation type="submission" date="2017-09" db="EMBL/GenBank/DDBJ databases">
        <title>Depth-based differentiation of microbial function through sediment-hosted aquifers and enrichment of novel symbionts in the deep terrestrial subsurface.</title>
        <authorList>
            <person name="Probst A.J."/>
            <person name="Ladd B."/>
            <person name="Jarett J.K."/>
            <person name="Geller-Mcgrath D.E."/>
            <person name="Sieber C.M.K."/>
            <person name="Emerson J.B."/>
            <person name="Anantharaman K."/>
            <person name="Thomas B.C."/>
            <person name="Malmstrom R."/>
            <person name="Stieglmeier M."/>
            <person name="Klingl A."/>
            <person name="Woyke T."/>
            <person name="Ryan C.M."/>
            <person name="Banfield J.F."/>
        </authorList>
    </citation>
    <scope>NUCLEOTIDE SEQUENCE [LARGE SCALE GENOMIC DNA]</scope>
</reference>
<dbReference type="SUPFAM" id="SSF47384">
    <property type="entry name" value="Homodimeric domain of signal transducing histidine kinase"/>
    <property type="match status" value="1"/>
</dbReference>
<evidence type="ECO:0000259" key="8">
    <source>
        <dbReference type="PROSITE" id="PS50109"/>
    </source>
</evidence>
<keyword evidence="7" id="KW-1133">Transmembrane helix</keyword>
<dbReference type="PANTHER" id="PTHR43711">
    <property type="entry name" value="TWO-COMPONENT HISTIDINE KINASE"/>
    <property type="match status" value="1"/>
</dbReference>
<evidence type="ECO:0000313" key="10">
    <source>
        <dbReference type="Proteomes" id="UP000231071"/>
    </source>
</evidence>
<keyword evidence="3" id="KW-0597">Phosphoprotein</keyword>
<feature type="domain" description="Histidine kinase" evidence="8">
    <location>
        <begin position="504"/>
        <end position="727"/>
    </location>
</feature>
<dbReference type="InterPro" id="IPR036097">
    <property type="entry name" value="HisK_dim/P_sf"/>
</dbReference>
<dbReference type="GO" id="GO:0000155">
    <property type="term" value="F:phosphorelay sensor kinase activity"/>
    <property type="evidence" value="ECO:0007669"/>
    <property type="project" value="InterPro"/>
</dbReference>
<dbReference type="Proteomes" id="UP000231071">
    <property type="component" value="Unassembled WGS sequence"/>
</dbReference>
<dbReference type="PANTHER" id="PTHR43711:SF1">
    <property type="entry name" value="HISTIDINE KINASE 1"/>
    <property type="match status" value="1"/>
</dbReference>
<feature type="transmembrane region" description="Helical" evidence="7">
    <location>
        <begin position="138"/>
        <end position="157"/>
    </location>
</feature>
<evidence type="ECO:0000256" key="4">
    <source>
        <dbReference type="ARBA" id="ARBA00022679"/>
    </source>
</evidence>
<dbReference type="SMART" id="SM00388">
    <property type="entry name" value="HisKA"/>
    <property type="match status" value="1"/>
</dbReference>
<feature type="transmembrane region" description="Helical" evidence="7">
    <location>
        <begin position="202"/>
        <end position="223"/>
    </location>
</feature>
<dbReference type="InterPro" id="IPR003661">
    <property type="entry name" value="HisK_dim/P_dom"/>
</dbReference>
<feature type="transmembrane region" description="Helical" evidence="7">
    <location>
        <begin position="63"/>
        <end position="87"/>
    </location>
</feature>
<organism evidence="9 10">
    <name type="scientific">Candidatus Portnoybacteria bacterium CG_4_10_14_0_2_um_filter_39_11</name>
    <dbReference type="NCBI Taxonomy" id="1974797"/>
    <lineage>
        <taxon>Bacteria</taxon>
        <taxon>Candidatus Portnoyibacteriota</taxon>
    </lineage>
</organism>
<evidence type="ECO:0000256" key="3">
    <source>
        <dbReference type="ARBA" id="ARBA00022553"/>
    </source>
</evidence>
<dbReference type="PRINTS" id="PR00344">
    <property type="entry name" value="BCTRLSENSOR"/>
</dbReference>
<keyword evidence="7" id="KW-0472">Membrane</keyword>
<dbReference type="AlphaFoldDB" id="A0A2M7UI53"/>
<evidence type="ECO:0000256" key="2">
    <source>
        <dbReference type="ARBA" id="ARBA00012438"/>
    </source>
</evidence>
<comment type="catalytic activity">
    <reaction evidence="1">
        <text>ATP + protein L-histidine = ADP + protein N-phospho-L-histidine.</text>
        <dbReference type="EC" id="2.7.13.3"/>
    </reaction>
</comment>
<dbReference type="InterPro" id="IPR050736">
    <property type="entry name" value="Sensor_HK_Regulatory"/>
</dbReference>
<dbReference type="CDD" id="cd00075">
    <property type="entry name" value="HATPase"/>
    <property type="match status" value="1"/>
</dbReference>
<dbReference type="Pfam" id="PF16927">
    <property type="entry name" value="HisKA_7TM"/>
    <property type="match status" value="1"/>
</dbReference>
<gene>
    <name evidence="9" type="ORF">COY09_01900</name>
</gene>
<dbReference type="SMART" id="SM00065">
    <property type="entry name" value="GAF"/>
    <property type="match status" value="1"/>
</dbReference>
<feature type="transmembrane region" description="Helical" evidence="7">
    <location>
        <begin position="6"/>
        <end position="24"/>
    </location>
</feature>
<dbReference type="InterPro" id="IPR003594">
    <property type="entry name" value="HATPase_dom"/>
</dbReference>
<dbReference type="EC" id="2.7.13.3" evidence="2"/>
<sequence>MVLGLVLTSIIVCSTIALGLLAYFKNRQNATNKIFAILAFWIVAFIASNFWENESTSIAVASLSLRLDFFSAAFMVYFWLVFCINFPRPIEYLNKAKQIMIALPAMIFALLSFTPWLIHDIRFGERGIDFDFGYLYPFYVVYIVGYMLICSCGILILKYRKAHGLEKTQILYVLLGLSVSATIGIAFNLFLQRALPIELFRIGIYGIVFFVGSTAYAIVKYRLMDVRMVIKKGTVYLLSFALVVALAVVGVTAFVRMTGELISRQLVIVSILVLILSLFVFNFVRSGLEKIANKYLFVSLYNYQEAIRSLGQQLTRTIDLTKIIDTIIKSTADVMKLDKAGVLLRDEASGVYQIQKIVGFKEENGISFVKDNFLTEYLQKTGKPLVHEELRLQIRDAANSELRQRLSNLRDNMKKIEAAICLPLFREAEIQGLIVLGNKISKDAYSSQDIELLETLASQASVAIENGRLYDQVQDLTQHLQEKVDEQTKHLKKLFEVKTEFLHIVSHQLRTPLTALRGLLSMWSEGAFESYSPEEKQKVKQRISISCERLNNITNDMLDTLDLEEGYAKFILEPLDTAEIIDETVNFLKPNFDKKGLFLEFKKPEKSLPHVLGDKQYLPQSFQNLIDNAEKYTPKGGLTITLSQPDSNHIQISFKDTGIGVILQEKEHLFKDKFFRGERADKINTAGSGLGLYIVKNIIDGHHGTVGIKSAGPNQGTEFIVSLPVAK</sequence>
<evidence type="ECO:0000256" key="6">
    <source>
        <dbReference type="ARBA" id="ARBA00023012"/>
    </source>
</evidence>
<dbReference type="SUPFAM" id="SSF55781">
    <property type="entry name" value="GAF domain-like"/>
    <property type="match status" value="1"/>
</dbReference>
<dbReference type="Pfam" id="PF01590">
    <property type="entry name" value="GAF"/>
    <property type="match status" value="1"/>
</dbReference>
<dbReference type="EMBL" id="PFOI01000032">
    <property type="protein sequence ID" value="PIZ70907.1"/>
    <property type="molecule type" value="Genomic_DNA"/>
</dbReference>
<dbReference type="InterPro" id="IPR005467">
    <property type="entry name" value="His_kinase_dom"/>
</dbReference>
<evidence type="ECO:0000256" key="7">
    <source>
        <dbReference type="SAM" id="Phobius"/>
    </source>
</evidence>
<proteinExistence type="predicted"/>
<feature type="transmembrane region" description="Helical" evidence="7">
    <location>
        <begin position="261"/>
        <end position="284"/>
    </location>
</feature>
<dbReference type="InterPro" id="IPR029016">
    <property type="entry name" value="GAF-like_dom_sf"/>
</dbReference>
<evidence type="ECO:0000256" key="1">
    <source>
        <dbReference type="ARBA" id="ARBA00000085"/>
    </source>
</evidence>
<keyword evidence="5" id="KW-0418">Kinase</keyword>
<feature type="transmembrane region" description="Helical" evidence="7">
    <location>
        <begin position="99"/>
        <end position="118"/>
    </location>
</feature>
<dbReference type="Gene3D" id="1.10.287.130">
    <property type="match status" value="1"/>
</dbReference>
<dbReference type="SUPFAM" id="SSF55874">
    <property type="entry name" value="ATPase domain of HSP90 chaperone/DNA topoisomerase II/histidine kinase"/>
    <property type="match status" value="1"/>
</dbReference>
<evidence type="ECO:0000313" key="9">
    <source>
        <dbReference type="EMBL" id="PIZ70907.1"/>
    </source>
</evidence>
<feature type="transmembrane region" description="Helical" evidence="7">
    <location>
        <begin position="169"/>
        <end position="190"/>
    </location>
</feature>
<dbReference type="InterPro" id="IPR031621">
    <property type="entry name" value="HisKA_7TM"/>
</dbReference>
<dbReference type="SMART" id="SM00387">
    <property type="entry name" value="HATPase_c"/>
    <property type="match status" value="1"/>
</dbReference>
<protein>
    <recommendedName>
        <fullName evidence="2">histidine kinase</fullName>
        <ecNumber evidence="2">2.7.13.3</ecNumber>
    </recommendedName>
</protein>
<dbReference type="Gene3D" id="3.30.450.40">
    <property type="match status" value="1"/>
</dbReference>
<dbReference type="Pfam" id="PF02518">
    <property type="entry name" value="HATPase_c"/>
    <property type="match status" value="1"/>
</dbReference>
<keyword evidence="6" id="KW-0902">Two-component regulatory system</keyword>
<keyword evidence="4" id="KW-0808">Transferase</keyword>
<comment type="caution">
    <text evidence="9">The sequence shown here is derived from an EMBL/GenBank/DDBJ whole genome shotgun (WGS) entry which is preliminary data.</text>
</comment>
<feature type="transmembrane region" description="Helical" evidence="7">
    <location>
        <begin position="235"/>
        <end position="255"/>
    </location>
</feature>
<dbReference type="PROSITE" id="PS50109">
    <property type="entry name" value="HIS_KIN"/>
    <property type="match status" value="1"/>
</dbReference>
<dbReference type="InterPro" id="IPR003018">
    <property type="entry name" value="GAF"/>
</dbReference>
<dbReference type="Pfam" id="PF00512">
    <property type="entry name" value="HisKA"/>
    <property type="match status" value="1"/>
</dbReference>
<name>A0A2M7UI53_9BACT</name>
<dbReference type="CDD" id="cd00082">
    <property type="entry name" value="HisKA"/>
    <property type="match status" value="1"/>
</dbReference>
<dbReference type="InterPro" id="IPR036890">
    <property type="entry name" value="HATPase_C_sf"/>
</dbReference>
<evidence type="ECO:0000256" key="5">
    <source>
        <dbReference type="ARBA" id="ARBA00022777"/>
    </source>
</evidence>